<dbReference type="Pfam" id="PF00001">
    <property type="entry name" value="7tm_1"/>
    <property type="match status" value="1"/>
</dbReference>
<protein>
    <recommendedName>
        <fullName evidence="9">G-protein coupled receptors family 1 profile domain-containing protein</fullName>
    </recommendedName>
</protein>
<evidence type="ECO:0000313" key="10">
    <source>
        <dbReference type="EMBL" id="KAK3743162.1"/>
    </source>
</evidence>
<keyword evidence="7" id="KW-0807">Transducer</keyword>
<evidence type="ECO:0000259" key="9">
    <source>
        <dbReference type="PROSITE" id="PS50262"/>
    </source>
</evidence>
<feature type="transmembrane region" description="Helical" evidence="8">
    <location>
        <begin position="187"/>
        <end position="211"/>
    </location>
</feature>
<organism evidence="10 11">
    <name type="scientific">Elysia crispata</name>
    <name type="common">lettuce slug</name>
    <dbReference type="NCBI Taxonomy" id="231223"/>
    <lineage>
        <taxon>Eukaryota</taxon>
        <taxon>Metazoa</taxon>
        <taxon>Spiralia</taxon>
        <taxon>Lophotrochozoa</taxon>
        <taxon>Mollusca</taxon>
        <taxon>Gastropoda</taxon>
        <taxon>Heterobranchia</taxon>
        <taxon>Euthyneura</taxon>
        <taxon>Panpulmonata</taxon>
        <taxon>Sacoglossa</taxon>
        <taxon>Placobranchoidea</taxon>
        <taxon>Plakobranchidae</taxon>
        <taxon>Elysia</taxon>
    </lineage>
</organism>
<evidence type="ECO:0000256" key="3">
    <source>
        <dbReference type="ARBA" id="ARBA00022989"/>
    </source>
</evidence>
<evidence type="ECO:0000256" key="6">
    <source>
        <dbReference type="ARBA" id="ARBA00023170"/>
    </source>
</evidence>
<keyword evidence="2 8" id="KW-0812">Transmembrane</keyword>
<evidence type="ECO:0000313" key="11">
    <source>
        <dbReference type="Proteomes" id="UP001283361"/>
    </source>
</evidence>
<keyword evidence="5 8" id="KW-0472">Membrane</keyword>
<dbReference type="InterPro" id="IPR000276">
    <property type="entry name" value="GPCR_Rhodpsn"/>
</dbReference>
<feature type="transmembrane region" description="Helical" evidence="8">
    <location>
        <begin position="313"/>
        <end position="335"/>
    </location>
</feature>
<proteinExistence type="predicted"/>
<dbReference type="SUPFAM" id="SSF81321">
    <property type="entry name" value="Family A G protein-coupled receptor-like"/>
    <property type="match status" value="1"/>
</dbReference>
<evidence type="ECO:0000256" key="5">
    <source>
        <dbReference type="ARBA" id="ARBA00023136"/>
    </source>
</evidence>
<evidence type="ECO:0000256" key="4">
    <source>
        <dbReference type="ARBA" id="ARBA00023040"/>
    </source>
</evidence>
<comment type="caution">
    <text evidence="10">The sequence shown here is derived from an EMBL/GenBank/DDBJ whole genome shotgun (WGS) entry which is preliminary data.</text>
</comment>
<dbReference type="PRINTS" id="PR00237">
    <property type="entry name" value="GPCRRHODOPSN"/>
</dbReference>
<dbReference type="InterPro" id="IPR017452">
    <property type="entry name" value="GPCR_Rhodpsn_7TM"/>
</dbReference>
<dbReference type="PANTHER" id="PTHR24243">
    <property type="entry name" value="G-PROTEIN COUPLED RECEPTOR"/>
    <property type="match status" value="1"/>
</dbReference>
<dbReference type="Gene3D" id="1.20.1070.10">
    <property type="entry name" value="Rhodopsin 7-helix transmembrane proteins"/>
    <property type="match status" value="1"/>
</dbReference>
<evidence type="ECO:0000256" key="7">
    <source>
        <dbReference type="ARBA" id="ARBA00023224"/>
    </source>
</evidence>
<reference evidence="10" key="1">
    <citation type="journal article" date="2023" name="G3 (Bethesda)">
        <title>A reference genome for the long-term kleptoplast-retaining sea slug Elysia crispata morphotype clarki.</title>
        <authorList>
            <person name="Eastman K.E."/>
            <person name="Pendleton A.L."/>
            <person name="Shaikh M.A."/>
            <person name="Suttiyut T."/>
            <person name="Ogas R."/>
            <person name="Tomko P."/>
            <person name="Gavelis G."/>
            <person name="Widhalm J.R."/>
            <person name="Wisecaver J.H."/>
        </authorList>
    </citation>
    <scope>NUCLEOTIDE SEQUENCE</scope>
    <source>
        <strain evidence="10">ECLA1</strain>
    </source>
</reference>
<feature type="transmembrane region" description="Helical" evidence="8">
    <location>
        <begin position="269"/>
        <end position="293"/>
    </location>
</feature>
<dbReference type="Proteomes" id="UP001283361">
    <property type="component" value="Unassembled WGS sequence"/>
</dbReference>
<feature type="transmembrane region" description="Helical" evidence="8">
    <location>
        <begin position="34"/>
        <end position="56"/>
    </location>
</feature>
<feature type="transmembrane region" description="Helical" evidence="8">
    <location>
        <begin position="62"/>
        <end position="82"/>
    </location>
</feature>
<keyword evidence="4" id="KW-0297">G-protein coupled receptor</keyword>
<comment type="subcellular location">
    <subcellularLocation>
        <location evidence="1">Membrane</location>
        <topology evidence="1">Multi-pass membrane protein</topology>
    </subcellularLocation>
</comment>
<dbReference type="EMBL" id="JAWDGP010006323">
    <property type="protein sequence ID" value="KAK3743162.1"/>
    <property type="molecule type" value="Genomic_DNA"/>
</dbReference>
<evidence type="ECO:0000256" key="2">
    <source>
        <dbReference type="ARBA" id="ARBA00022692"/>
    </source>
</evidence>
<keyword evidence="3 8" id="KW-1133">Transmembrane helix</keyword>
<dbReference type="AlphaFoldDB" id="A0AAE0YEX2"/>
<evidence type="ECO:0000256" key="1">
    <source>
        <dbReference type="ARBA" id="ARBA00004141"/>
    </source>
</evidence>
<dbReference type="PROSITE" id="PS50262">
    <property type="entry name" value="G_PROTEIN_RECEP_F1_2"/>
    <property type="match status" value="1"/>
</dbReference>
<keyword evidence="6" id="KW-0675">Receptor</keyword>
<keyword evidence="11" id="KW-1185">Reference proteome</keyword>
<dbReference type="GO" id="GO:0004930">
    <property type="term" value="F:G protein-coupled receptor activity"/>
    <property type="evidence" value="ECO:0007669"/>
    <property type="project" value="UniProtKB-KW"/>
</dbReference>
<dbReference type="PANTHER" id="PTHR24243:SF230">
    <property type="entry name" value="G-PROTEIN COUPLED RECEPTORS FAMILY 1 PROFILE DOMAIN-CONTAINING PROTEIN"/>
    <property type="match status" value="1"/>
</dbReference>
<name>A0AAE0YEX2_9GAST</name>
<feature type="transmembrane region" description="Helical" evidence="8">
    <location>
        <begin position="143"/>
        <end position="162"/>
    </location>
</feature>
<dbReference type="GO" id="GO:0005886">
    <property type="term" value="C:plasma membrane"/>
    <property type="evidence" value="ECO:0007669"/>
    <property type="project" value="TreeGrafter"/>
</dbReference>
<evidence type="ECO:0000256" key="8">
    <source>
        <dbReference type="SAM" id="Phobius"/>
    </source>
</evidence>
<sequence length="371" mass="42142">MADDNVSLALNGSLPMNSEIEQLERMKNNIKTTYIWVAWALGFPGNVLCVVTVLSMSGSSPATFLVSALAVSDGLTISIKLLVHQLARWKVYLGTVGCKSMFMSLFLTSVGNWILALICGERYVAVCYPLKKIYIVTRRRCQVSVAILTISNFVLFASMFYVMRDSNDSGFKCGTYRKYFTFWMTGWYWINTSISLFLPFTCIVLLTALIVRGLMRSRRERRSIFGKTTNGSKRVVNEGLSYSNIDSGGNGRCPNQRLLQEAEAVEKSITVMLILAASIFLVLALPACVYLLVYRQPAQGEVRDPVSEARWALFEQIQFVFIDFSHAINFFLYFLSAQRFRRQLYHVIRCKRLSRKDHQSMTLEMTNASHI</sequence>
<gene>
    <name evidence="10" type="ORF">RRG08_064018</name>
</gene>
<accession>A0AAE0YEX2</accession>
<feature type="domain" description="G-protein coupled receptors family 1 profile" evidence="9">
    <location>
        <begin position="45"/>
        <end position="333"/>
    </location>
</feature>